<evidence type="ECO:0000313" key="3">
    <source>
        <dbReference type="EMBL" id="MFC7320172.1"/>
    </source>
</evidence>
<proteinExistence type="predicted"/>
<sequence length="414" mass="48151">MAGLRFIHSADLHLDSPFKSKSHLPDRLKEQIRASTFEAFERLVDEAVHYQVDFVILVGDLFNEETRSLKAQVKLREGFERLHLHNIQVYVSYGNHDFIEGAHYPITYPANVHIFMEEEVTSFPYWRDGDHVANIYGFSYKRRAVHDKKVREFKKTGEPDFHIAMLHGSLETQTEHDVYAPFSLNDLLEQGMDYWGLGHIHKRQQLSVHPPVFYSGNIQGRSRKESGEKGCYVVEWRGTQFDNTFVPLHSFAYEEVSQAAYNIEYPEAIEHLLEQAKQSVKSEQPVLLTVTLKGDEGRLMKWKSEGILSEWIDLVNERENLEYGWVWIDQIFIEDEPAWDEQELKASSQFAGEFLNNLDSLSNREWEAAIAPLYKHRRAGKQLEEITEGEREEIKEAAKQLVMQQLYSGRESGL</sequence>
<feature type="domain" description="Calcineurin-like phosphoesterase" evidence="2">
    <location>
        <begin position="4"/>
        <end position="202"/>
    </location>
</feature>
<evidence type="ECO:0000259" key="2">
    <source>
        <dbReference type="Pfam" id="PF00149"/>
    </source>
</evidence>
<dbReference type="PANTHER" id="PTHR30337">
    <property type="entry name" value="COMPONENT OF ATP-DEPENDENT DSDNA EXONUCLEASE"/>
    <property type="match status" value="1"/>
</dbReference>
<dbReference type="RefSeq" id="WP_289216816.1">
    <property type="nucleotide sequence ID" value="NZ_JAPVRC010000008.1"/>
</dbReference>
<dbReference type="InterPro" id="IPR029052">
    <property type="entry name" value="Metallo-depent_PP-like"/>
</dbReference>
<keyword evidence="4" id="KW-1185">Reference proteome</keyword>
<name>A0ABW2K1R6_9BACI</name>
<protein>
    <submittedName>
        <fullName evidence="3">Exonuclease SbcCD subunit D</fullName>
    </submittedName>
</protein>
<keyword evidence="3" id="KW-0540">Nuclease</keyword>
<accession>A0ABW2K1R6</accession>
<dbReference type="Pfam" id="PF00149">
    <property type="entry name" value="Metallophos"/>
    <property type="match status" value="1"/>
</dbReference>
<dbReference type="Gene3D" id="3.60.21.10">
    <property type="match status" value="1"/>
</dbReference>
<dbReference type="InterPro" id="IPR014576">
    <property type="entry name" value="Pesterase_YhaO"/>
</dbReference>
<dbReference type="GO" id="GO:0004527">
    <property type="term" value="F:exonuclease activity"/>
    <property type="evidence" value="ECO:0007669"/>
    <property type="project" value="UniProtKB-KW"/>
</dbReference>
<organism evidence="3 4">
    <name type="scientific">Halobacillus campisalis</name>
    <dbReference type="NCBI Taxonomy" id="435909"/>
    <lineage>
        <taxon>Bacteria</taxon>
        <taxon>Bacillati</taxon>
        <taxon>Bacillota</taxon>
        <taxon>Bacilli</taxon>
        <taxon>Bacillales</taxon>
        <taxon>Bacillaceae</taxon>
        <taxon>Halobacillus</taxon>
    </lineage>
</organism>
<dbReference type="PANTHER" id="PTHR30337:SF7">
    <property type="entry name" value="PHOSPHOESTERASE"/>
    <property type="match status" value="1"/>
</dbReference>
<dbReference type="InterPro" id="IPR041796">
    <property type="entry name" value="Mre11_N"/>
</dbReference>
<keyword evidence="1" id="KW-0378">Hydrolase</keyword>
<dbReference type="InterPro" id="IPR050535">
    <property type="entry name" value="DNA_Repair-Maintenance_Comp"/>
</dbReference>
<dbReference type="Proteomes" id="UP001596494">
    <property type="component" value="Unassembled WGS sequence"/>
</dbReference>
<keyword evidence="3" id="KW-0269">Exonuclease</keyword>
<comment type="caution">
    <text evidence="3">The sequence shown here is derived from an EMBL/GenBank/DDBJ whole genome shotgun (WGS) entry which is preliminary data.</text>
</comment>
<reference evidence="4" key="1">
    <citation type="journal article" date="2019" name="Int. J. Syst. Evol. Microbiol.">
        <title>The Global Catalogue of Microorganisms (GCM) 10K type strain sequencing project: providing services to taxonomists for standard genome sequencing and annotation.</title>
        <authorList>
            <consortium name="The Broad Institute Genomics Platform"/>
            <consortium name="The Broad Institute Genome Sequencing Center for Infectious Disease"/>
            <person name="Wu L."/>
            <person name="Ma J."/>
        </authorList>
    </citation>
    <scope>NUCLEOTIDE SEQUENCE [LARGE SCALE GENOMIC DNA]</scope>
    <source>
        <strain evidence="4">CCUG 73951</strain>
    </source>
</reference>
<dbReference type="PIRSF" id="PIRSF033091">
    <property type="entry name" value="Pesterase_YhaO"/>
    <property type="match status" value="1"/>
</dbReference>
<dbReference type="CDD" id="cd00840">
    <property type="entry name" value="MPP_Mre11_N"/>
    <property type="match status" value="1"/>
</dbReference>
<dbReference type="SUPFAM" id="SSF56300">
    <property type="entry name" value="Metallo-dependent phosphatases"/>
    <property type="match status" value="1"/>
</dbReference>
<evidence type="ECO:0000256" key="1">
    <source>
        <dbReference type="ARBA" id="ARBA00022801"/>
    </source>
</evidence>
<dbReference type="EMBL" id="JBHTBY010000003">
    <property type="protein sequence ID" value="MFC7320172.1"/>
    <property type="molecule type" value="Genomic_DNA"/>
</dbReference>
<evidence type="ECO:0000313" key="4">
    <source>
        <dbReference type="Proteomes" id="UP001596494"/>
    </source>
</evidence>
<dbReference type="InterPro" id="IPR004843">
    <property type="entry name" value="Calcineurin-like_PHP"/>
</dbReference>
<gene>
    <name evidence="3" type="ORF">ACFQMN_04725</name>
</gene>